<dbReference type="PANTHER" id="PTHR48207:SF3">
    <property type="entry name" value="SUCCINATE--HYDROXYMETHYLGLUTARATE COA-TRANSFERASE"/>
    <property type="match status" value="1"/>
</dbReference>
<evidence type="ECO:0000313" key="3">
    <source>
        <dbReference type="EMBL" id="RKJ96721.1"/>
    </source>
</evidence>
<dbReference type="GO" id="GO:0008410">
    <property type="term" value="F:CoA-transferase activity"/>
    <property type="evidence" value="ECO:0007669"/>
    <property type="project" value="TreeGrafter"/>
</dbReference>
<keyword evidence="1 3" id="KW-0808">Transferase</keyword>
<proteinExistence type="predicted"/>
<dbReference type="Gene3D" id="3.40.50.10540">
    <property type="entry name" value="Crotonobetainyl-coa:carnitine coa-transferase, domain 1"/>
    <property type="match status" value="1"/>
</dbReference>
<dbReference type="InterPro" id="IPR023606">
    <property type="entry name" value="CoA-Trfase_III_dom_1_sf"/>
</dbReference>
<dbReference type="Pfam" id="PF02515">
    <property type="entry name" value="CoA_transf_3"/>
    <property type="match status" value="1"/>
</dbReference>
<feature type="compositionally biased region" description="Basic and acidic residues" evidence="2">
    <location>
        <begin position="43"/>
        <end position="52"/>
    </location>
</feature>
<evidence type="ECO:0000256" key="2">
    <source>
        <dbReference type="SAM" id="MobiDB-lite"/>
    </source>
</evidence>
<organism evidence="3 4">
    <name type="scientific">Alicycliphilus denitrificans</name>
    <dbReference type="NCBI Taxonomy" id="179636"/>
    <lineage>
        <taxon>Bacteria</taxon>
        <taxon>Pseudomonadati</taxon>
        <taxon>Pseudomonadota</taxon>
        <taxon>Betaproteobacteria</taxon>
        <taxon>Burkholderiales</taxon>
        <taxon>Comamonadaceae</taxon>
        <taxon>Alicycliphilus</taxon>
    </lineage>
</organism>
<comment type="caution">
    <text evidence="3">The sequence shown here is derived from an EMBL/GenBank/DDBJ whole genome shotgun (WGS) entry which is preliminary data.</text>
</comment>
<dbReference type="InterPro" id="IPR050483">
    <property type="entry name" value="CoA-transferase_III_domain"/>
</dbReference>
<dbReference type="RefSeq" id="WP_094438275.1">
    <property type="nucleotide sequence ID" value="NZ_NKDB02000002.1"/>
</dbReference>
<evidence type="ECO:0000313" key="4">
    <source>
        <dbReference type="Proteomes" id="UP000216225"/>
    </source>
</evidence>
<sequence>MSAPNPVQRPLDGVRVLAIENFIAGPFASMWLADAGAEVVKIEEPGKGDHSRSTSPVRPDEEGTPQSLSFLRSNRNKRSVTLNLKTEEGKRVFRQLAEKADIVLENLRPGVMDKLGLGYADLRELNPGLIYVAISGYGHGDVKPSPYTEYPAFDIVAQALSGLMYRPERSGDRPIYLGVSLGDIQAGIVAAQGALLALLQRGRTGKGQKVDVSLYDAALVINELPIAMYSVFKEKYPPGAHALTAPFGTYRTADGYIVIAVLGEHVWQRFCEAIGQPELAHDERFKDGLSRRNNQKAMDAHIEPWLLARTRAEAVQALLDHGVPASVVNDVDDLFTCPHIAARDMLVQIDDPLWGSVQIPGNPIKMSGAPDIPLAHPPRLGEHTDEVLAGWLGLAPADVAALRERKVV</sequence>
<protein>
    <submittedName>
        <fullName evidence="3">CoA transferase</fullName>
    </submittedName>
</protein>
<dbReference type="AlphaFoldDB" id="A0A3R7FF48"/>
<accession>A0A3R7FF48</accession>
<dbReference type="InterPro" id="IPR003673">
    <property type="entry name" value="CoA-Trfase_fam_III"/>
</dbReference>
<dbReference type="InterPro" id="IPR044855">
    <property type="entry name" value="CoA-Trfase_III_dom3_sf"/>
</dbReference>
<evidence type="ECO:0000256" key="1">
    <source>
        <dbReference type="ARBA" id="ARBA00022679"/>
    </source>
</evidence>
<dbReference type="Gene3D" id="3.30.1540.10">
    <property type="entry name" value="formyl-coa transferase, domain 3"/>
    <property type="match status" value="1"/>
</dbReference>
<dbReference type="Proteomes" id="UP000216225">
    <property type="component" value="Unassembled WGS sequence"/>
</dbReference>
<name>A0A3R7FF48_9BURK</name>
<dbReference type="EMBL" id="NKDB02000002">
    <property type="protein sequence ID" value="RKJ96721.1"/>
    <property type="molecule type" value="Genomic_DNA"/>
</dbReference>
<dbReference type="PANTHER" id="PTHR48207">
    <property type="entry name" value="SUCCINATE--HYDROXYMETHYLGLUTARATE COA-TRANSFERASE"/>
    <property type="match status" value="1"/>
</dbReference>
<gene>
    <name evidence="3" type="ORF">CE154_011940</name>
</gene>
<feature type="region of interest" description="Disordered" evidence="2">
    <location>
        <begin position="43"/>
        <end position="68"/>
    </location>
</feature>
<dbReference type="SUPFAM" id="SSF89796">
    <property type="entry name" value="CoA-transferase family III (CaiB/BaiF)"/>
    <property type="match status" value="1"/>
</dbReference>
<reference evidence="3 4" key="1">
    <citation type="submission" date="2018-09" db="EMBL/GenBank/DDBJ databases">
        <title>Genome comparison of Alicycliphilus sp. BQ1, a polyurethanolytic bacterium, with its closest phylogenetic relatives Alicycliphilus denitrificans BC and K601, unable to attack polyurethane.</title>
        <authorList>
            <person name="Loza-Tavera H."/>
            <person name="Lozano L."/>
            <person name="Cevallos M."/>
            <person name="Maya-Lucas O."/>
            <person name="Garcia-Mena J."/>
            <person name="Hernandez J."/>
        </authorList>
    </citation>
    <scope>NUCLEOTIDE SEQUENCE [LARGE SCALE GENOMIC DNA]</scope>
    <source>
        <strain evidence="3 4">BQ1</strain>
    </source>
</reference>